<sequence>MQAFLKLLDLQLTLLVYILLGFWVGKKQLISDQGQKSLMKLLIYVFLPLMVFNSFKSVNAKLLALSFQAMLAACVIYTITSVLAYRLYRSFPAQKGRVMGYGTLVNNAGFAGLPIAEAIYGSAGAVMASVYLAPHRLFMWTVGLAILEGKPVSHFDKKTLWRLLTNPSIVAVFLGLLRGLLELSLPSFVDRALGGISGLVAPLAMIMIGCIISQVNLATLFEKPVLYYCFIRLIAIPFIVMFTMKGLGLDPQLTGVVTILTGMPIGTPTTVLAAQYQLDVAFAAKLTFLSIVLSIFTVPLVLAFI</sequence>
<comment type="subcellular location">
    <subcellularLocation>
        <location evidence="1">Cell membrane</location>
        <topology evidence="1">Multi-pass membrane protein</topology>
    </subcellularLocation>
</comment>
<evidence type="ECO:0000256" key="1">
    <source>
        <dbReference type="ARBA" id="ARBA00004651"/>
    </source>
</evidence>
<evidence type="ECO:0000256" key="6">
    <source>
        <dbReference type="ARBA" id="ARBA00022989"/>
    </source>
</evidence>
<evidence type="ECO:0000256" key="5">
    <source>
        <dbReference type="ARBA" id="ARBA00022692"/>
    </source>
</evidence>
<evidence type="ECO:0000313" key="10">
    <source>
        <dbReference type="Proteomes" id="UP001229251"/>
    </source>
</evidence>
<dbReference type="RefSeq" id="WP_070609517.1">
    <property type="nucleotide sequence ID" value="NZ_JASOOE010000005.1"/>
</dbReference>
<feature type="transmembrane region" description="Helical" evidence="8">
    <location>
        <begin position="256"/>
        <end position="274"/>
    </location>
</feature>
<evidence type="ECO:0000256" key="2">
    <source>
        <dbReference type="ARBA" id="ARBA00010145"/>
    </source>
</evidence>
<keyword evidence="6 8" id="KW-1133">Transmembrane helix</keyword>
<feature type="transmembrane region" description="Helical" evidence="8">
    <location>
        <begin position="192"/>
        <end position="213"/>
    </location>
</feature>
<feature type="transmembrane region" description="Helical" evidence="8">
    <location>
        <begin position="126"/>
        <end position="147"/>
    </location>
</feature>
<name>A0AAJ1V2I8_9LACT</name>
<feature type="transmembrane region" description="Helical" evidence="8">
    <location>
        <begin position="225"/>
        <end position="244"/>
    </location>
</feature>
<dbReference type="InterPro" id="IPR004776">
    <property type="entry name" value="Mem_transp_PIN-like"/>
</dbReference>
<dbReference type="Pfam" id="PF03547">
    <property type="entry name" value="Mem_trans"/>
    <property type="match status" value="2"/>
</dbReference>
<evidence type="ECO:0000256" key="7">
    <source>
        <dbReference type="ARBA" id="ARBA00023136"/>
    </source>
</evidence>
<proteinExistence type="inferred from homology"/>
<dbReference type="Proteomes" id="UP001229251">
    <property type="component" value="Unassembled WGS sequence"/>
</dbReference>
<evidence type="ECO:0000313" key="9">
    <source>
        <dbReference type="EMBL" id="MDK7187083.1"/>
    </source>
</evidence>
<dbReference type="GO" id="GO:0005886">
    <property type="term" value="C:plasma membrane"/>
    <property type="evidence" value="ECO:0007669"/>
    <property type="project" value="UniProtKB-SubCell"/>
</dbReference>
<feature type="transmembrane region" description="Helical" evidence="8">
    <location>
        <begin position="67"/>
        <end position="88"/>
    </location>
</feature>
<evidence type="ECO:0000256" key="3">
    <source>
        <dbReference type="ARBA" id="ARBA00022448"/>
    </source>
</evidence>
<keyword evidence="4" id="KW-1003">Cell membrane</keyword>
<protein>
    <submittedName>
        <fullName evidence="9">AEC family transporter</fullName>
    </submittedName>
</protein>
<comment type="caution">
    <text evidence="9">The sequence shown here is derived from an EMBL/GenBank/DDBJ whole genome shotgun (WGS) entry which is preliminary data.</text>
</comment>
<dbReference type="Gene3D" id="1.20.1530.20">
    <property type="match status" value="1"/>
</dbReference>
<comment type="similarity">
    <text evidence="2">Belongs to the auxin efflux carrier (TC 2.A.69) family.</text>
</comment>
<feature type="transmembrane region" description="Helical" evidence="8">
    <location>
        <begin position="100"/>
        <end position="120"/>
    </location>
</feature>
<feature type="transmembrane region" description="Helical" evidence="8">
    <location>
        <begin position="286"/>
        <end position="304"/>
    </location>
</feature>
<dbReference type="PANTHER" id="PTHR36838:SF1">
    <property type="entry name" value="SLR1864 PROTEIN"/>
    <property type="match status" value="1"/>
</dbReference>
<organism evidence="9 10">
    <name type="scientific">Facklamia hominis</name>
    <dbReference type="NCBI Taxonomy" id="178214"/>
    <lineage>
        <taxon>Bacteria</taxon>
        <taxon>Bacillati</taxon>
        <taxon>Bacillota</taxon>
        <taxon>Bacilli</taxon>
        <taxon>Lactobacillales</taxon>
        <taxon>Aerococcaceae</taxon>
        <taxon>Facklamia</taxon>
    </lineage>
</organism>
<accession>A0AAJ1V2I8</accession>
<evidence type="ECO:0000256" key="4">
    <source>
        <dbReference type="ARBA" id="ARBA00022475"/>
    </source>
</evidence>
<evidence type="ECO:0000256" key="8">
    <source>
        <dbReference type="SAM" id="Phobius"/>
    </source>
</evidence>
<dbReference type="PANTHER" id="PTHR36838">
    <property type="entry name" value="AUXIN EFFLUX CARRIER FAMILY PROTEIN"/>
    <property type="match status" value="1"/>
</dbReference>
<feature type="transmembrane region" description="Helical" evidence="8">
    <location>
        <begin position="159"/>
        <end position="180"/>
    </location>
</feature>
<keyword evidence="3" id="KW-0813">Transport</keyword>
<feature type="transmembrane region" description="Helical" evidence="8">
    <location>
        <begin position="6"/>
        <end position="25"/>
    </location>
</feature>
<dbReference type="GO" id="GO:0055085">
    <property type="term" value="P:transmembrane transport"/>
    <property type="evidence" value="ECO:0007669"/>
    <property type="project" value="InterPro"/>
</dbReference>
<reference evidence="9" key="1">
    <citation type="submission" date="2023-05" db="EMBL/GenBank/DDBJ databases">
        <title>Cataloging the Phylogenetic Diversity of Human Bladder Bacteria.</title>
        <authorList>
            <person name="Du J."/>
        </authorList>
    </citation>
    <scope>NUCLEOTIDE SEQUENCE</scope>
    <source>
        <strain evidence="9">UMB1231</strain>
    </source>
</reference>
<keyword evidence="5 8" id="KW-0812">Transmembrane</keyword>
<keyword evidence="7 8" id="KW-0472">Membrane</keyword>
<dbReference type="InterPro" id="IPR038770">
    <property type="entry name" value="Na+/solute_symporter_sf"/>
</dbReference>
<gene>
    <name evidence="9" type="ORF">QP433_03725</name>
</gene>
<feature type="transmembrane region" description="Helical" evidence="8">
    <location>
        <begin position="37"/>
        <end position="55"/>
    </location>
</feature>
<dbReference type="EMBL" id="JASOOE010000005">
    <property type="protein sequence ID" value="MDK7187083.1"/>
    <property type="molecule type" value="Genomic_DNA"/>
</dbReference>
<dbReference type="AlphaFoldDB" id="A0AAJ1V2I8"/>